<evidence type="ECO:0000313" key="2">
    <source>
        <dbReference type="EMBL" id="GMG54930.1"/>
    </source>
</evidence>
<reference evidence="2" key="1">
    <citation type="submission" date="2023-04" db="EMBL/GenBank/DDBJ databases">
        <title>Aspergillus oryzae var. brunneus NBRC 4377.</title>
        <authorList>
            <person name="Ichikawa N."/>
            <person name="Sato H."/>
            <person name="Tonouchi N."/>
        </authorList>
    </citation>
    <scope>NUCLEOTIDE SEQUENCE</scope>
    <source>
        <strain evidence="2">NBRC 4377</strain>
    </source>
</reference>
<evidence type="ECO:0000313" key="3">
    <source>
        <dbReference type="Proteomes" id="UP001165189"/>
    </source>
</evidence>
<sequence length="241" mass="27763">MDRATAQAGASRSTDARSSVDYRTQALRLQAHRLGGWGRWRGGQKRENECGWVVVVVVLVDDEDEIREGRRRRLYDSSSLSVDARRRMADELSPERAVDVELKMSDQWRIGGYVNDSIERSRMGERGKDDGEDRIQPPKKETRYDRLQSKSSLPYRTTEPPLLPHDRPSIVDIIHVQDDGEGQHSGYHRFNLHLIDRNEHRNEEELVIDSRTLSRVTLKDSTVPSVGRVGVPRPHLLYYHS</sequence>
<organism evidence="2 3">
    <name type="scientific">Aspergillus oryzae var. brunneus</name>
    <dbReference type="NCBI Taxonomy" id="332754"/>
    <lineage>
        <taxon>Eukaryota</taxon>
        <taxon>Fungi</taxon>
        <taxon>Dikarya</taxon>
        <taxon>Ascomycota</taxon>
        <taxon>Pezizomycotina</taxon>
        <taxon>Eurotiomycetes</taxon>
        <taxon>Eurotiomycetidae</taxon>
        <taxon>Eurotiales</taxon>
        <taxon>Aspergillaceae</taxon>
        <taxon>Aspergillus</taxon>
        <taxon>Aspergillus subgen. Circumdati</taxon>
    </lineage>
</organism>
<proteinExistence type="predicted"/>
<feature type="compositionally biased region" description="Basic and acidic residues" evidence="1">
    <location>
        <begin position="119"/>
        <end position="148"/>
    </location>
</feature>
<keyword evidence="3" id="KW-1185">Reference proteome</keyword>
<dbReference type="Proteomes" id="UP001165189">
    <property type="component" value="Unassembled WGS sequence"/>
</dbReference>
<feature type="region of interest" description="Disordered" evidence="1">
    <location>
        <begin position="119"/>
        <end position="166"/>
    </location>
</feature>
<gene>
    <name evidence="2" type="ORF">Aory05_001314400</name>
</gene>
<dbReference type="EMBL" id="BSYB01000102">
    <property type="protein sequence ID" value="GMG54930.1"/>
    <property type="molecule type" value="Genomic_DNA"/>
</dbReference>
<evidence type="ECO:0000256" key="1">
    <source>
        <dbReference type="SAM" id="MobiDB-lite"/>
    </source>
</evidence>
<name>A0ABQ6LE69_ASPOZ</name>
<comment type="caution">
    <text evidence="2">The sequence shown here is derived from an EMBL/GenBank/DDBJ whole genome shotgun (WGS) entry which is preliminary data.</text>
</comment>
<protein>
    <submittedName>
        <fullName evidence="2">Unnamed protein product</fullName>
    </submittedName>
</protein>
<accession>A0ABQ6LE69</accession>